<proteinExistence type="predicted"/>
<dbReference type="AlphaFoldDB" id="A0A0L6VM02"/>
<feature type="signal peptide" evidence="1">
    <location>
        <begin position="1"/>
        <end position="27"/>
    </location>
</feature>
<dbReference type="EMBL" id="LAVV01004965">
    <property type="protein sequence ID" value="KNZ61145.1"/>
    <property type="molecule type" value="Genomic_DNA"/>
</dbReference>
<sequence length="215" mass="23852">MLLFSGPTAPLHGLSSILLLGLFLGHAIQFKTDPFDIKKKHNTQFEEIYMVLERSQVDMLFADSGKCPVPENVELFTKKAIHKKHLSKIFSPLHEQDGGSCLRHLDPKRFVQEISSKVNRLETPGLQAVQESCTIWTCLVSKEGLFNLDQTNASLIKAGGLLRPAGGLLGLPGRFLQPTGRLLGTRWSNVRAWSSISNVSSCYYTETSSHSSNKK</sequence>
<evidence type="ECO:0000313" key="2">
    <source>
        <dbReference type="EMBL" id="KNZ61145.1"/>
    </source>
</evidence>
<protein>
    <submittedName>
        <fullName evidence="2">Uncharacterized protein</fullName>
    </submittedName>
</protein>
<evidence type="ECO:0000256" key="1">
    <source>
        <dbReference type="SAM" id="SignalP"/>
    </source>
</evidence>
<dbReference type="VEuPathDB" id="FungiDB:VP01_1446g4"/>
<evidence type="ECO:0000313" key="3">
    <source>
        <dbReference type="Proteomes" id="UP000037035"/>
    </source>
</evidence>
<gene>
    <name evidence="2" type="ORF">VP01_1446g4</name>
</gene>
<organism evidence="2 3">
    <name type="scientific">Puccinia sorghi</name>
    <dbReference type="NCBI Taxonomy" id="27349"/>
    <lineage>
        <taxon>Eukaryota</taxon>
        <taxon>Fungi</taxon>
        <taxon>Dikarya</taxon>
        <taxon>Basidiomycota</taxon>
        <taxon>Pucciniomycotina</taxon>
        <taxon>Pucciniomycetes</taxon>
        <taxon>Pucciniales</taxon>
        <taxon>Pucciniaceae</taxon>
        <taxon>Puccinia</taxon>
    </lineage>
</organism>
<name>A0A0L6VM02_9BASI</name>
<comment type="caution">
    <text evidence="2">The sequence shown here is derived from an EMBL/GenBank/DDBJ whole genome shotgun (WGS) entry which is preliminary data.</text>
</comment>
<keyword evidence="3" id="KW-1185">Reference proteome</keyword>
<feature type="chain" id="PRO_5005568447" evidence="1">
    <location>
        <begin position="28"/>
        <end position="215"/>
    </location>
</feature>
<dbReference type="Proteomes" id="UP000037035">
    <property type="component" value="Unassembled WGS sequence"/>
</dbReference>
<dbReference type="OrthoDB" id="29098at2759"/>
<reference evidence="2 3" key="1">
    <citation type="submission" date="2015-08" db="EMBL/GenBank/DDBJ databases">
        <title>Next Generation Sequencing and Analysis of the Genome of Puccinia sorghi L Schw, the Causal Agent of Maize Common Rust.</title>
        <authorList>
            <person name="Rochi L."/>
            <person name="Burguener G."/>
            <person name="Darino M."/>
            <person name="Turjanski A."/>
            <person name="Kreff E."/>
            <person name="Dieguez M.J."/>
            <person name="Sacco F."/>
        </authorList>
    </citation>
    <scope>NUCLEOTIDE SEQUENCE [LARGE SCALE GENOMIC DNA]</scope>
    <source>
        <strain evidence="2 3">RO10H11247</strain>
    </source>
</reference>
<accession>A0A0L6VM02</accession>
<dbReference type="STRING" id="27349.A0A0L6VM02"/>
<keyword evidence="1" id="KW-0732">Signal</keyword>